<dbReference type="SUPFAM" id="SSF55961">
    <property type="entry name" value="Bet v1-like"/>
    <property type="match status" value="1"/>
</dbReference>
<proteinExistence type="predicted"/>
<dbReference type="eggNOG" id="ENOG502RG70">
    <property type="taxonomic scope" value="Eukaryota"/>
</dbReference>
<accession>F0ZNV2</accession>
<dbReference type="GeneID" id="10499940"/>
<keyword evidence="2" id="KW-1185">Reference proteome</keyword>
<evidence type="ECO:0000313" key="2">
    <source>
        <dbReference type="Proteomes" id="UP000001064"/>
    </source>
</evidence>
<dbReference type="KEGG" id="dpp:DICPUDRAFT_153420"/>
<reference evidence="2" key="1">
    <citation type="journal article" date="2011" name="Genome Biol.">
        <title>Comparative genomics of the social amoebae Dictyostelium discoideum and Dictyostelium purpureum.</title>
        <authorList>
            <consortium name="US DOE Joint Genome Institute (JGI-PGF)"/>
            <person name="Sucgang R."/>
            <person name="Kuo A."/>
            <person name="Tian X."/>
            <person name="Salerno W."/>
            <person name="Parikh A."/>
            <person name="Feasley C.L."/>
            <person name="Dalin E."/>
            <person name="Tu H."/>
            <person name="Huang E."/>
            <person name="Barry K."/>
            <person name="Lindquist E."/>
            <person name="Shapiro H."/>
            <person name="Bruce D."/>
            <person name="Schmutz J."/>
            <person name="Salamov A."/>
            <person name="Fey P."/>
            <person name="Gaudet P."/>
            <person name="Anjard C."/>
            <person name="Babu M.M."/>
            <person name="Basu S."/>
            <person name="Bushmanova Y."/>
            <person name="van der Wel H."/>
            <person name="Katoh-Kurasawa M."/>
            <person name="Dinh C."/>
            <person name="Coutinho P.M."/>
            <person name="Saito T."/>
            <person name="Elias M."/>
            <person name="Schaap P."/>
            <person name="Kay R.R."/>
            <person name="Henrissat B."/>
            <person name="Eichinger L."/>
            <person name="Rivero F."/>
            <person name="Putnam N.H."/>
            <person name="West C.M."/>
            <person name="Loomis W.F."/>
            <person name="Chisholm R.L."/>
            <person name="Shaulsky G."/>
            <person name="Strassmann J.E."/>
            <person name="Queller D.C."/>
            <person name="Kuspa A."/>
            <person name="Grigoriev I.V."/>
        </authorList>
    </citation>
    <scope>NUCLEOTIDE SEQUENCE [LARGE SCALE GENOMIC DNA]</scope>
    <source>
        <strain evidence="2">QSDP1</strain>
    </source>
</reference>
<name>F0ZNV2_DICPU</name>
<protein>
    <recommendedName>
        <fullName evidence="3">START domain-containing protein</fullName>
    </recommendedName>
</protein>
<dbReference type="OrthoDB" id="16457at2759"/>
<dbReference type="OMA" id="NRAAYCW"/>
<evidence type="ECO:0008006" key="3">
    <source>
        <dbReference type="Google" id="ProtNLM"/>
    </source>
</evidence>
<dbReference type="RefSeq" id="XP_003289106.1">
    <property type="nucleotide sequence ID" value="XM_003289058.1"/>
</dbReference>
<dbReference type="VEuPathDB" id="AmoebaDB:DICPUDRAFT_153420"/>
<dbReference type="AlphaFoldDB" id="F0ZNV2"/>
<dbReference type="InParanoid" id="F0ZNV2"/>
<dbReference type="EMBL" id="GL871100">
    <property type="protein sequence ID" value="EGC34372.1"/>
    <property type="molecule type" value="Genomic_DNA"/>
</dbReference>
<dbReference type="FunCoup" id="F0ZNV2">
    <property type="interactions" value="140"/>
</dbReference>
<gene>
    <name evidence="1" type="ORF">DICPUDRAFT_153420</name>
</gene>
<dbReference type="Proteomes" id="UP000001064">
    <property type="component" value="Unassembled WGS sequence"/>
</dbReference>
<organism evidence="1 2">
    <name type="scientific">Dictyostelium purpureum</name>
    <name type="common">Slime mold</name>
    <dbReference type="NCBI Taxonomy" id="5786"/>
    <lineage>
        <taxon>Eukaryota</taxon>
        <taxon>Amoebozoa</taxon>
        <taxon>Evosea</taxon>
        <taxon>Eumycetozoa</taxon>
        <taxon>Dictyostelia</taxon>
        <taxon>Dictyosteliales</taxon>
        <taxon>Dictyosteliaceae</taxon>
        <taxon>Dictyostelium</taxon>
    </lineage>
</organism>
<evidence type="ECO:0000313" key="1">
    <source>
        <dbReference type="EMBL" id="EGC34372.1"/>
    </source>
</evidence>
<sequence length="355" mass="41467">MDLINYSTIAASLVGAGVTYALLKGKNNNNSSCGIEFPDVALKRWENLNNGYKWEQFLEDIKELDDPSQYKEVLDECLEIKRSGEHYKSLMLFNRVLTTIQRLKNNKNVLFNKINDYIEENKPLRVMRSEATQLRDCTNAFLSEEGGWKVDNYLTNNVLFSYRNNGRQLKSRKFIKVIDKPMKNLACRAEEIQFINTWKWYQTGTLLDNVDGTQILSFISILSKFFILNRAAYCWKVSYFLPDGSLVIAYNGANNRQEDYDLPPLPENFAKPDIFYHAFRFIPLTPERTIVISVLWSRIFGSRELVLMDDNSNYIKGTEFEDFVNTKPIYKQIDETILNLKKKQQKKQNVEENEN</sequence>